<dbReference type="Gene3D" id="1.10.10.2840">
    <property type="entry name" value="PucR C-terminal helix-turn-helix domain"/>
    <property type="match status" value="1"/>
</dbReference>
<dbReference type="InterPro" id="IPR042070">
    <property type="entry name" value="PucR_C-HTH_sf"/>
</dbReference>
<evidence type="ECO:0000259" key="2">
    <source>
        <dbReference type="Pfam" id="PF14361"/>
    </source>
</evidence>
<dbReference type="OrthoDB" id="3190266at2"/>
<feature type="domain" description="PucR C-terminal helix-turn-helix" evidence="1">
    <location>
        <begin position="333"/>
        <end position="389"/>
    </location>
</feature>
<dbReference type="PANTHER" id="PTHR33744:SF1">
    <property type="entry name" value="DNA-BINDING TRANSCRIPTIONAL ACTIVATOR ADER"/>
    <property type="match status" value="1"/>
</dbReference>
<gene>
    <name evidence="3" type="ORF">CLV85_0196</name>
</gene>
<dbReference type="RefSeq" id="WP_100387753.1">
    <property type="nucleotide sequence ID" value="NZ_BMZU01000001.1"/>
</dbReference>
<evidence type="ECO:0000313" key="4">
    <source>
        <dbReference type="Proteomes" id="UP000231742"/>
    </source>
</evidence>
<evidence type="ECO:0000259" key="1">
    <source>
        <dbReference type="Pfam" id="PF13556"/>
    </source>
</evidence>
<feature type="domain" description="RsbT co-antagonist protein RsbRD N-terminal" evidence="2">
    <location>
        <begin position="31"/>
        <end position="162"/>
    </location>
</feature>
<dbReference type="PANTHER" id="PTHR33744">
    <property type="entry name" value="CARBOHYDRATE DIACID REGULATOR"/>
    <property type="match status" value="1"/>
</dbReference>
<evidence type="ECO:0000313" key="3">
    <source>
        <dbReference type="EMBL" id="PJJ81029.1"/>
    </source>
</evidence>
<dbReference type="Pfam" id="PF14361">
    <property type="entry name" value="RsbRD_N"/>
    <property type="match status" value="1"/>
</dbReference>
<dbReference type="AlphaFoldDB" id="A0A2M9D5Q8"/>
<accession>A0A2M9D5Q8</accession>
<name>A0A2M9D5Q8_9MICO</name>
<dbReference type="InterPro" id="IPR025751">
    <property type="entry name" value="RsbRD_N_dom"/>
</dbReference>
<proteinExistence type="predicted"/>
<reference evidence="3 4" key="1">
    <citation type="submission" date="2017-11" db="EMBL/GenBank/DDBJ databases">
        <title>Genomic Encyclopedia of Archaeal and Bacterial Type Strains, Phase II (KMG-II): From Individual Species to Whole Genera.</title>
        <authorList>
            <person name="Goeker M."/>
        </authorList>
    </citation>
    <scope>NUCLEOTIDE SEQUENCE [LARGE SCALE GENOMIC DNA]</scope>
    <source>
        <strain evidence="3 4">DSM 16400</strain>
    </source>
</reference>
<organism evidence="3 4">
    <name type="scientific">Salinibacterium amurskyense</name>
    <dbReference type="NCBI Taxonomy" id="205941"/>
    <lineage>
        <taxon>Bacteria</taxon>
        <taxon>Bacillati</taxon>
        <taxon>Actinomycetota</taxon>
        <taxon>Actinomycetes</taxon>
        <taxon>Micrococcales</taxon>
        <taxon>Microbacteriaceae</taxon>
        <taxon>Salinibacterium</taxon>
    </lineage>
</organism>
<comment type="caution">
    <text evidence="3">The sequence shown here is derived from an EMBL/GenBank/DDBJ whole genome shotgun (WGS) entry which is preliminary data.</text>
</comment>
<dbReference type="InterPro" id="IPR051448">
    <property type="entry name" value="CdaR-like_regulators"/>
</dbReference>
<dbReference type="InterPro" id="IPR025736">
    <property type="entry name" value="PucR_C-HTH_dom"/>
</dbReference>
<sequence>MKAHGNPASEQADVVDNEWLQLVDRLFIHLDEIVADFLSRFAEAEYYEPRVVEESDLARTANDVLSMLLYKLGNKELPIQFTSLAHDFGARRARQGVPEDVLLEAIRLDFRVLWSALQQHAGPDSEALLVRNVERVLTTVEDYVSEVQQSFLAEQSRLTRDSRLLTARHVSRLFSSDTSRPELVAEIAAGLGVSSTARFEVAVVVGEGVAELQAQLAKGAVSPTWFGYDHGDGFCLFREQGTPTANTTVTDELADLPGGYVDEVLGLAHVPAAAATAAIFARHASRSAQPRMIGNDDAWLSVARELLNTAIPDFGRDIREALSECTTHEREHLVQAVLTYAETGSIKLTSERLFCHRNTVVNRLSTFRQVTGLDITVPKDAAIALVALHSP</sequence>
<dbReference type="Proteomes" id="UP000231742">
    <property type="component" value="Unassembled WGS sequence"/>
</dbReference>
<dbReference type="EMBL" id="PGFH01000001">
    <property type="protein sequence ID" value="PJJ81029.1"/>
    <property type="molecule type" value="Genomic_DNA"/>
</dbReference>
<protein>
    <submittedName>
        <fullName evidence="3">PucR-like helix-turn-helix protein</fullName>
    </submittedName>
</protein>
<dbReference type="Pfam" id="PF13556">
    <property type="entry name" value="HTH_30"/>
    <property type="match status" value="1"/>
</dbReference>
<keyword evidence="4" id="KW-1185">Reference proteome</keyword>